<accession>A0A316Z0A6</accession>
<evidence type="ECO:0000256" key="1">
    <source>
        <dbReference type="SAM" id="MobiDB-lite"/>
    </source>
</evidence>
<proteinExistence type="predicted"/>
<feature type="transmembrane region" description="Helical" evidence="2">
    <location>
        <begin position="39"/>
        <end position="63"/>
    </location>
</feature>
<keyword evidence="2" id="KW-1133">Transmembrane helix</keyword>
<feature type="compositionally biased region" description="Basic and acidic residues" evidence="1">
    <location>
        <begin position="259"/>
        <end position="268"/>
    </location>
</feature>
<sequence length="401" mass="43532">LRIVAGVIFALFVWDHILLIPAEFRLYRHLDRKSLRSPPFWCFVVLRYSPYLASISSVIFASFNISNCQAAASVSFTGVLLMQVASGGIFLARYSPFSQSNTLLCNLLIFLYVLNIGAWIAVLPGYGFTTGPPTRYGSNCLNPRTYSWSALSYGTATAFDTLVLICTIATHRRSGSAARRSSIMTCIFRDGILYFLFVTVANIIALGMNLTPASLSYYRSFATPFSSFAVVVGGERVFLNLRLMGIDHRKRAQASAGDSRTEHGEAPSKRASAAFAHRAPATSLHVIEEAASLNSYLSPLQRTSSAATKVGTAPFAHIATPMSEKHDASTSSPSLSVEEVVDVSLDSPSRPEPALHRFSPRPSSGSTLGPEPEPSSAVPRRDVTFEVTSPRLEEGRPGAFM</sequence>
<name>A0A316Z0A6_9BASI</name>
<feature type="transmembrane region" description="Helical" evidence="2">
    <location>
        <begin position="103"/>
        <end position="126"/>
    </location>
</feature>
<feature type="non-terminal residue" evidence="3">
    <location>
        <position position="1"/>
    </location>
</feature>
<evidence type="ECO:0000313" key="3">
    <source>
        <dbReference type="EMBL" id="PWN94444.1"/>
    </source>
</evidence>
<keyword evidence="2" id="KW-0472">Membrane</keyword>
<feature type="transmembrane region" description="Helical" evidence="2">
    <location>
        <begin position="191"/>
        <end position="210"/>
    </location>
</feature>
<evidence type="ECO:0000256" key="2">
    <source>
        <dbReference type="SAM" id="Phobius"/>
    </source>
</evidence>
<feature type="compositionally biased region" description="Low complexity" evidence="1">
    <location>
        <begin position="331"/>
        <end position="348"/>
    </location>
</feature>
<organism evidence="3 4">
    <name type="scientific">Tilletiopsis washingtonensis</name>
    <dbReference type="NCBI Taxonomy" id="58919"/>
    <lineage>
        <taxon>Eukaryota</taxon>
        <taxon>Fungi</taxon>
        <taxon>Dikarya</taxon>
        <taxon>Basidiomycota</taxon>
        <taxon>Ustilaginomycotina</taxon>
        <taxon>Exobasidiomycetes</taxon>
        <taxon>Entylomatales</taxon>
        <taxon>Entylomatales incertae sedis</taxon>
        <taxon>Tilletiopsis</taxon>
    </lineage>
</organism>
<feature type="transmembrane region" description="Helical" evidence="2">
    <location>
        <begin position="6"/>
        <end position="27"/>
    </location>
</feature>
<gene>
    <name evidence="3" type="ORF">FA09DRAFT_303076</name>
</gene>
<keyword evidence="2" id="KW-0812">Transmembrane</keyword>
<dbReference type="EMBL" id="KZ819314">
    <property type="protein sequence ID" value="PWN94444.1"/>
    <property type="molecule type" value="Genomic_DNA"/>
</dbReference>
<feature type="transmembrane region" description="Helical" evidence="2">
    <location>
        <begin position="146"/>
        <end position="170"/>
    </location>
</feature>
<reference evidence="3 4" key="1">
    <citation type="journal article" date="2018" name="Mol. Biol. Evol.">
        <title>Broad Genomic Sampling Reveals a Smut Pathogenic Ancestry of the Fungal Clade Ustilaginomycotina.</title>
        <authorList>
            <person name="Kijpornyongpan T."/>
            <person name="Mondo S.J."/>
            <person name="Barry K."/>
            <person name="Sandor L."/>
            <person name="Lee J."/>
            <person name="Lipzen A."/>
            <person name="Pangilinan J."/>
            <person name="LaButti K."/>
            <person name="Hainaut M."/>
            <person name="Henrissat B."/>
            <person name="Grigoriev I.V."/>
            <person name="Spatafora J.W."/>
            <person name="Aime M.C."/>
        </authorList>
    </citation>
    <scope>NUCLEOTIDE SEQUENCE [LARGE SCALE GENOMIC DNA]</scope>
    <source>
        <strain evidence="3 4">MCA 4186</strain>
    </source>
</reference>
<dbReference type="RefSeq" id="XP_025594723.1">
    <property type="nucleotide sequence ID" value="XM_025740430.1"/>
</dbReference>
<keyword evidence="4" id="KW-1185">Reference proteome</keyword>
<feature type="region of interest" description="Disordered" evidence="1">
    <location>
        <begin position="252"/>
        <end position="272"/>
    </location>
</feature>
<dbReference type="AlphaFoldDB" id="A0A316Z0A6"/>
<feature type="compositionally biased region" description="Basic and acidic residues" evidence="1">
    <location>
        <begin position="391"/>
        <end position="401"/>
    </location>
</feature>
<dbReference type="OrthoDB" id="3235847at2759"/>
<feature type="region of interest" description="Disordered" evidence="1">
    <location>
        <begin position="319"/>
        <end position="401"/>
    </location>
</feature>
<protein>
    <submittedName>
        <fullName evidence="3">Uncharacterized protein</fullName>
    </submittedName>
</protein>
<evidence type="ECO:0000313" key="4">
    <source>
        <dbReference type="Proteomes" id="UP000245946"/>
    </source>
</evidence>
<dbReference type="Proteomes" id="UP000245946">
    <property type="component" value="Unassembled WGS sequence"/>
</dbReference>
<dbReference type="GeneID" id="37267976"/>
<feature type="transmembrane region" description="Helical" evidence="2">
    <location>
        <begin position="69"/>
        <end position="91"/>
    </location>
</feature>